<proteinExistence type="predicted"/>
<dbReference type="Pfam" id="PF01263">
    <property type="entry name" value="Aldose_epim"/>
    <property type="match status" value="1"/>
</dbReference>
<evidence type="ECO:0000313" key="1">
    <source>
        <dbReference type="EMBL" id="TCK58971.1"/>
    </source>
</evidence>
<dbReference type="PANTHER" id="PTHR11122:SF13">
    <property type="entry name" value="GLUCOSE-6-PHOSPHATE 1-EPIMERASE"/>
    <property type="match status" value="1"/>
</dbReference>
<dbReference type="Gene3D" id="2.70.98.10">
    <property type="match status" value="1"/>
</dbReference>
<dbReference type="RefSeq" id="WP_131911907.1">
    <property type="nucleotide sequence ID" value="NZ_OU594967.1"/>
</dbReference>
<dbReference type="GO" id="GO:0016853">
    <property type="term" value="F:isomerase activity"/>
    <property type="evidence" value="ECO:0007669"/>
    <property type="project" value="InterPro"/>
</dbReference>
<dbReference type="GO" id="GO:0005975">
    <property type="term" value="P:carbohydrate metabolic process"/>
    <property type="evidence" value="ECO:0007669"/>
    <property type="project" value="InterPro"/>
</dbReference>
<dbReference type="InterPro" id="IPR008183">
    <property type="entry name" value="Aldose_1/G6P_1-epimerase"/>
</dbReference>
<reference evidence="1 2" key="1">
    <citation type="submission" date="2019-03" db="EMBL/GenBank/DDBJ databases">
        <title>Genomic Encyclopedia of Type Strains, Phase IV (KMG-IV): sequencing the most valuable type-strain genomes for metagenomic binning, comparative biology and taxonomic classification.</title>
        <authorList>
            <person name="Goeker M."/>
        </authorList>
    </citation>
    <scope>NUCLEOTIDE SEQUENCE [LARGE SCALE GENOMIC DNA]</scope>
    <source>
        <strain evidence="1 2">DSM 18577</strain>
    </source>
</reference>
<protein>
    <submittedName>
        <fullName evidence="1">Galactose mutarotase-like enzyme</fullName>
    </submittedName>
</protein>
<dbReference type="AlphaFoldDB" id="A0A4V2PRI2"/>
<gene>
    <name evidence="1" type="ORF">EV690_1132</name>
</gene>
<sequence length="280" mass="31843">MAESYSIENDYLSVEVKPLGAEIVSIWCKQHCVEQMWQGNEWQGRAPILFPNVGNMSQGAYEVAGQTYQLPRHGFARNSYFELREHRSDSITLGLSDDSVTWQNYPYHFNLLVTYRLEHETVQVTFNVTNPQAEDLLFSLGFHPAFAIGSHATVRFERAPHGYYYGDSGTVDFEKQALIPMNGELKLESIDFNRGAIYLRNVQKQKITLRSPCRQLALSIPDVPYIVIWKKPGADFICIEPCFGITTPSHEVILPLEQKPGIITLSSKKAFIAQYNITTM</sequence>
<dbReference type="SUPFAM" id="SSF74650">
    <property type="entry name" value="Galactose mutarotase-like"/>
    <property type="match status" value="1"/>
</dbReference>
<keyword evidence="2" id="KW-1185">Reference proteome</keyword>
<dbReference type="GO" id="GO:0030246">
    <property type="term" value="F:carbohydrate binding"/>
    <property type="evidence" value="ECO:0007669"/>
    <property type="project" value="InterPro"/>
</dbReference>
<dbReference type="Proteomes" id="UP000295565">
    <property type="component" value="Unassembled WGS sequence"/>
</dbReference>
<dbReference type="InterPro" id="IPR011013">
    <property type="entry name" value="Gal_mutarotase_sf_dom"/>
</dbReference>
<dbReference type="EMBL" id="SMGD01000011">
    <property type="protein sequence ID" value="TCK58971.1"/>
    <property type="molecule type" value="Genomic_DNA"/>
</dbReference>
<comment type="caution">
    <text evidence="1">The sequence shown here is derived from an EMBL/GenBank/DDBJ whole genome shotgun (WGS) entry which is preliminary data.</text>
</comment>
<dbReference type="PANTHER" id="PTHR11122">
    <property type="entry name" value="APOSPORY-ASSOCIATED PROTEIN C-RELATED"/>
    <property type="match status" value="1"/>
</dbReference>
<organism evidence="1 2">
    <name type="scientific">Celerinatantimonas diazotrophica</name>
    <dbReference type="NCBI Taxonomy" id="412034"/>
    <lineage>
        <taxon>Bacteria</taxon>
        <taxon>Pseudomonadati</taxon>
        <taxon>Pseudomonadota</taxon>
        <taxon>Gammaproteobacteria</taxon>
        <taxon>Celerinatantimonadaceae</taxon>
        <taxon>Celerinatantimonas</taxon>
    </lineage>
</organism>
<accession>A0A4V2PRI2</accession>
<evidence type="ECO:0000313" key="2">
    <source>
        <dbReference type="Proteomes" id="UP000295565"/>
    </source>
</evidence>
<dbReference type="InterPro" id="IPR014718">
    <property type="entry name" value="GH-type_carb-bd"/>
</dbReference>
<dbReference type="OrthoDB" id="9808779at2"/>
<name>A0A4V2PRI2_9GAMM</name>